<comment type="caution">
    <text evidence="2">The sequence shown here is derived from an EMBL/GenBank/DDBJ whole genome shotgun (WGS) entry which is preliminary data.</text>
</comment>
<accession>A0ABV8NFJ7</accession>
<keyword evidence="3" id="KW-1185">Reference proteome</keyword>
<dbReference type="Pfam" id="PF08818">
    <property type="entry name" value="DUF1801"/>
    <property type="match status" value="1"/>
</dbReference>
<gene>
    <name evidence="2" type="ORF">ACFOUY_03400</name>
</gene>
<evidence type="ECO:0000313" key="2">
    <source>
        <dbReference type="EMBL" id="MFC4195739.1"/>
    </source>
</evidence>
<name>A0ABV8NFJ7_9SPHI</name>
<dbReference type="InterPro" id="IPR014922">
    <property type="entry name" value="YdhG-like"/>
</dbReference>
<evidence type="ECO:0000259" key="1">
    <source>
        <dbReference type="Pfam" id="PF08818"/>
    </source>
</evidence>
<dbReference type="Gene3D" id="3.90.1150.200">
    <property type="match status" value="1"/>
</dbReference>
<evidence type="ECO:0000313" key="3">
    <source>
        <dbReference type="Proteomes" id="UP001595792"/>
    </source>
</evidence>
<dbReference type="EMBL" id="JBHSBY010000021">
    <property type="protein sequence ID" value="MFC4195739.1"/>
    <property type="molecule type" value="Genomic_DNA"/>
</dbReference>
<proteinExistence type="predicted"/>
<dbReference type="Proteomes" id="UP001595792">
    <property type="component" value="Unassembled WGS sequence"/>
</dbReference>
<reference evidence="3" key="1">
    <citation type="journal article" date="2019" name="Int. J. Syst. Evol. Microbiol.">
        <title>The Global Catalogue of Microorganisms (GCM) 10K type strain sequencing project: providing services to taxonomists for standard genome sequencing and annotation.</title>
        <authorList>
            <consortium name="The Broad Institute Genomics Platform"/>
            <consortium name="The Broad Institute Genome Sequencing Center for Infectious Disease"/>
            <person name="Wu L."/>
            <person name="Ma J."/>
        </authorList>
    </citation>
    <scope>NUCLEOTIDE SEQUENCE [LARGE SCALE GENOMIC DNA]</scope>
    <source>
        <strain evidence="3">CCM 8689</strain>
    </source>
</reference>
<dbReference type="SUPFAM" id="SSF159888">
    <property type="entry name" value="YdhG-like"/>
    <property type="match status" value="1"/>
</dbReference>
<dbReference type="RefSeq" id="WP_378959054.1">
    <property type="nucleotide sequence ID" value="NZ_JBHRXC010000001.1"/>
</dbReference>
<protein>
    <submittedName>
        <fullName evidence="2">Iron chaperone</fullName>
    </submittedName>
</protein>
<feature type="domain" description="YdhG-like" evidence="1">
    <location>
        <begin position="20"/>
        <end position="110"/>
    </location>
</feature>
<sequence length="131" mass="14657">MDIKITDVESYIAGFPKETQELLEQMRQAIKKIAPKATEKIGYGIPTFVLNGNLVHYAGYKNHIGFYPGAGSIEQFKEELSIFKSAKGSVQFPLDKPLPLGLVSKITEFRVAQNEQKALLKTNKENGRKTK</sequence>
<organism evidence="2 3">
    <name type="scientific">Pedobacter jamesrossensis</name>
    <dbReference type="NCBI Taxonomy" id="1908238"/>
    <lineage>
        <taxon>Bacteria</taxon>
        <taxon>Pseudomonadati</taxon>
        <taxon>Bacteroidota</taxon>
        <taxon>Sphingobacteriia</taxon>
        <taxon>Sphingobacteriales</taxon>
        <taxon>Sphingobacteriaceae</taxon>
        <taxon>Pedobacter</taxon>
    </lineage>
</organism>